<evidence type="ECO:0000313" key="2">
    <source>
        <dbReference type="Proteomes" id="UP001152888"/>
    </source>
</evidence>
<organism evidence="1 2">
    <name type="scientific">Acanthoscelides obtectus</name>
    <name type="common">Bean weevil</name>
    <name type="synonym">Bruchus obtectus</name>
    <dbReference type="NCBI Taxonomy" id="200917"/>
    <lineage>
        <taxon>Eukaryota</taxon>
        <taxon>Metazoa</taxon>
        <taxon>Ecdysozoa</taxon>
        <taxon>Arthropoda</taxon>
        <taxon>Hexapoda</taxon>
        <taxon>Insecta</taxon>
        <taxon>Pterygota</taxon>
        <taxon>Neoptera</taxon>
        <taxon>Endopterygota</taxon>
        <taxon>Coleoptera</taxon>
        <taxon>Polyphaga</taxon>
        <taxon>Cucujiformia</taxon>
        <taxon>Chrysomeloidea</taxon>
        <taxon>Chrysomelidae</taxon>
        <taxon>Bruchinae</taxon>
        <taxon>Bruchini</taxon>
        <taxon>Acanthoscelides</taxon>
    </lineage>
</organism>
<keyword evidence="2" id="KW-1185">Reference proteome</keyword>
<evidence type="ECO:0000313" key="1">
    <source>
        <dbReference type="EMBL" id="CAH1995905.1"/>
    </source>
</evidence>
<reference evidence="1" key="1">
    <citation type="submission" date="2022-03" db="EMBL/GenBank/DDBJ databases">
        <authorList>
            <person name="Sayadi A."/>
        </authorList>
    </citation>
    <scope>NUCLEOTIDE SEQUENCE</scope>
</reference>
<proteinExistence type="predicted"/>
<comment type="caution">
    <text evidence="1">The sequence shown here is derived from an EMBL/GenBank/DDBJ whole genome shotgun (WGS) entry which is preliminary data.</text>
</comment>
<dbReference type="EMBL" id="CAKOFQ010007243">
    <property type="protein sequence ID" value="CAH1995905.1"/>
    <property type="molecule type" value="Genomic_DNA"/>
</dbReference>
<name>A0A9P0PSZ1_ACAOB</name>
<gene>
    <name evidence="1" type="ORF">ACAOBT_LOCUS22912</name>
</gene>
<protein>
    <submittedName>
        <fullName evidence="1">Uncharacterized protein</fullName>
    </submittedName>
</protein>
<sequence length="39" mass="4569">MEIIDSSVEWNSSNDPKLIVIMNPVQDCFLWLSLKNIYL</sequence>
<accession>A0A9P0PSZ1</accession>
<dbReference type="Proteomes" id="UP001152888">
    <property type="component" value="Unassembled WGS sequence"/>
</dbReference>
<dbReference type="AlphaFoldDB" id="A0A9P0PSZ1"/>